<evidence type="ECO:0000313" key="7">
    <source>
        <dbReference type="EMBL" id="PWN87921.1"/>
    </source>
</evidence>
<evidence type="ECO:0000256" key="1">
    <source>
        <dbReference type="ARBA" id="ARBA00005641"/>
    </source>
</evidence>
<dbReference type="Proteomes" id="UP000245768">
    <property type="component" value="Unassembled WGS sequence"/>
</dbReference>
<dbReference type="PANTHER" id="PTHR31297">
    <property type="entry name" value="GLUCAN ENDO-1,6-BETA-GLUCOSIDASE B"/>
    <property type="match status" value="1"/>
</dbReference>
<keyword evidence="2 4" id="KW-0378">Hydrolase</keyword>
<evidence type="ECO:0000256" key="5">
    <source>
        <dbReference type="SAM" id="SignalP"/>
    </source>
</evidence>
<dbReference type="STRING" id="215250.A0A316YFL9"/>
<feature type="chain" id="PRO_5016434897" evidence="5">
    <location>
        <begin position="23"/>
        <end position="472"/>
    </location>
</feature>
<dbReference type="GeneID" id="37044577"/>
<protein>
    <submittedName>
        <fullName evidence="7">Glycoside hydrolase</fullName>
    </submittedName>
</protein>
<evidence type="ECO:0000256" key="4">
    <source>
        <dbReference type="RuleBase" id="RU361153"/>
    </source>
</evidence>
<evidence type="ECO:0000256" key="3">
    <source>
        <dbReference type="ARBA" id="ARBA00023295"/>
    </source>
</evidence>
<comment type="similarity">
    <text evidence="1 4">Belongs to the glycosyl hydrolase 5 (cellulase A) family.</text>
</comment>
<organism evidence="7 8">
    <name type="scientific">Acaromyces ingoldii</name>
    <dbReference type="NCBI Taxonomy" id="215250"/>
    <lineage>
        <taxon>Eukaryota</taxon>
        <taxon>Fungi</taxon>
        <taxon>Dikarya</taxon>
        <taxon>Basidiomycota</taxon>
        <taxon>Ustilaginomycotina</taxon>
        <taxon>Exobasidiomycetes</taxon>
        <taxon>Exobasidiales</taxon>
        <taxon>Cryptobasidiaceae</taxon>
        <taxon>Acaromyces</taxon>
    </lineage>
</organism>
<keyword evidence="5" id="KW-0732">Signal</keyword>
<accession>A0A316YFL9</accession>
<feature type="domain" description="Glycoside hydrolase family 5" evidence="6">
    <location>
        <begin position="137"/>
        <end position="366"/>
    </location>
</feature>
<sequence length="472" mass="51596">MKLATLLLPVALAMAMAGAAVGSLEQGAKSGMQRRASNHRRVLTAFEKTLETNPEVDGVVANITRRAGALRFPFGGPQLGGQTVRGVSIGGWLVIENFITPSVFDATGPDSNGIVDEWTFGSKQSKAKGTAILQKHLNTFITEADFAEIAQAGLNHVRIPIGFWAFDVQGNEPYLKLNQWDLLKQAAVWAGNHNIRVLVDLHGVPGSQNGFDHSGRLGGSHFADKQSYIDRALAIIETMATEFAKTKYSNSVASIEVVNEPLGVPTDTLKKYYKDAYARVRKHTDAIAVVISDKFIDPSNSAWASTWKGFMTTGYDAVIEDSHQYTVFSEGQIQMNAQARQDSYCAKASSLQSANRDKWQVVGEWTAAFTDCARSLNGRDKGARYDGTFPGVKSKKGSCGPKRGPASNFSQGYKDLLARFFAVQKEAYEKGSGWIYWTWKTEGTGEDWSYQAGIKYGWIPAQADGSVSNYHC</sequence>
<dbReference type="GO" id="GO:0009251">
    <property type="term" value="P:glucan catabolic process"/>
    <property type="evidence" value="ECO:0007669"/>
    <property type="project" value="TreeGrafter"/>
</dbReference>
<keyword evidence="8" id="KW-1185">Reference proteome</keyword>
<feature type="signal peptide" evidence="5">
    <location>
        <begin position="1"/>
        <end position="22"/>
    </location>
</feature>
<dbReference type="InParanoid" id="A0A316YFL9"/>
<proteinExistence type="inferred from homology"/>
<dbReference type="RefSeq" id="XP_025375119.1">
    <property type="nucleotide sequence ID" value="XM_025522661.1"/>
</dbReference>
<dbReference type="PANTHER" id="PTHR31297:SF42">
    <property type="entry name" value="GLYCOSIDE HYDROLASE FAMILY 5 DOMAIN-CONTAINING PROTEIN"/>
    <property type="match status" value="1"/>
</dbReference>
<dbReference type="InterPro" id="IPR050386">
    <property type="entry name" value="Glycosyl_hydrolase_5"/>
</dbReference>
<dbReference type="InterPro" id="IPR001547">
    <property type="entry name" value="Glyco_hydro_5"/>
</dbReference>
<dbReference type="Gene3D" id="3.20.20.80">
    <property type="entry name" value="Glycosidases"/>
    <property type="match status" value="1"/>
</dbReference>
<dbReference type="OrthoDB" id="62120at2759"/>
<evidence type="ECO:0000256" key="2">
    <source>
        <dbReference type="ARBA" id="ARBA00022801"/>
    </source>
</evidence>
<dbReference type="FunCoup" id="A0A316YFL9">
    <property type="interactions" value="22"/>
</dbReference>
<reference evidence="7 8" key="1">
    <citation type="journal article" date="2018" name="Mol. Biol. Evol.">
        <title>Broad Genomic Sampling Reveals a Smut Pathogenic Ancestry of the Fungal Clade Ustilaginomycotina.</title>
        <authorList>
            <person name="Kijpornyongpan T."/>
            <person name="Mondo S.J."/>
            <person name="Barry K."/>
            <person name="Sandor L."/>
            <person name="Lee J."/>
            <person name="Lipzen A."/>
            <person name="Pangilinan J."/>
            <person name="LaButti K."/>
            <person name="Hainaut M."/>
            <person name="Henrissat B."/>
            <person name="Grigoriev I.V."/>
            <person name="Spatafora J.W."/>
            <person name="Aime M.C."/>
        </authorList>
    </citation>
    <scope>NUCLEOTIDE SEQUENCE [LARGE SCALE GENOMIC DNA]</scope>
    <source>
        <strain evidence="7 8">MCA 4198</strain>
    </source>
</reference>
<evidence type="ECO:0000313" key="8">
    <source>
        <dbReference type="Proteomes" id="UP000245768"/>
    </source>
</evidence>
<keyword evidence="3 4" id="KW-0326">Glycosidase</keyword>
<name>A0A316YFL9_9BASI</name>
<dbReference type="GO" id="GO:0009986">
    <property type="term" value="C:cell surface"/>
    <property type="evidence" value="ECO:0007669"/>
    <property type="project" value="TreeGrafter"/>
</dbReference>
<dbReference type="GO" id="GO:0008422">
    <property type="term" value="F:beta-glucosidase activity"/>
    <property type="evidence" value="ECO:0007669"/>
    <property type="project" value="TreeGrafter"/>
</dbReference>
<dbReference type="InterPro" id="IPR017853">
    <property type="entry name" value="GH"/>
</dbReference>
<gene>
    <name evidence="7" type="ORF">FA10DRAFT_269199</name>
</gene>
<dbReference type="GO" id="GO:0005576">
    <property type="term" value="C:extracellular region"/>
    <property type="evidence" value="ECO:0007669"/>
    <property type="project" value="TreeGrafter"/>
</dbReference>
<dbReference type="EMBL" id="KZ819639">
    <property type="protein sequence ID" value="PWN87921.1"/>
    <property type="molecule type" value="Genomic_DNA"/>
</dbReference>
<dbReference type="Pfam" id="PF00150">
    <property type="entry name" value="Cellulase"/>
    <property type="match status" value="1"/>
</dbReference>
<evidence type="ECO:0000259" key="6">
    <source>
        <dbReference type="Pfam" id="PF00150"/>
    </source>
</evidence>
<dbReference type="AlphaFoldDB" id="A0A316YFL9"/>
<dbReference type="SUPFAM" id="SSF51445">
    <property type="entry name" value="(Trans)glycosidases"/>
    <property type="match status" value="1"/>
</dbReference>